<keyword evidence="2" id="KW-1185">Reference proteome</keyword>
<dbReference type="CDD" id="cd00075">
    <property type="entry name" value="HATPase"/>
    <property type="match status" value="1"/>
</dbReference>
<reference evidence="2" key="1">
    <citation type="submission" date="2018-05" db="EMBL/GenBank/DDBJ databases">
        <title>Genome Sequencing of selected type strains of the family Eggerthellaceae.</title>
        <authorList>
            <person name="Danylec N."/>
            <person name="Stoll D.A."/>
            <person name="Doetsch A."/>
            <person name="Huch M."/>
        </authorList>
    </citation>
    <scope>NUCLEOTIDE SEQUENCE [LARGE SCALE GENOMIC DNA]</scope>
    <source>
        <strain evidence="2">DSM 17537</strain>
    </source>
</reference>
<dbReference type="GO" id="GO:0005524">
    <property type="term" value="F:ATP binding"/>
    <property type="evidence" value="ECO:0007669"/>
    <property type="project" value="UniProtKB-KW"/>
</dbReference>
<sequence>MEGRSLASFIDEASDGSLLRVEDDWGNGFVRLRVSEAQKRQAKQDIRCVEDAVIEMLRNARDAHARTVFLATARNADVRTIAMVDDGDGVPRDMSERIFESRVTSKLDTFSEDDWGVHGRGMALYSIRENALEARVVASVPGEGSAFRASFRIGDISERKDQSTLPELSGSVRLGWRLGTGPRNIARAAAEFALSCRSACTLYFGSPVEIAATLAAYGRRFARDAAEAGIAPEDAAPAKRLALCSDAAAFSQCAQGIGLDVSQRSAYRILQGEVSPLAPLLGILRERCARDDAPADRRDAPRDMRGLSIAPDDLDDFAAALKRAWRDLAAAYYLDPDVEPVVKVSRDEVRVAFPASKQL</sequence>
<protein>
    <submittedName>
        <fullName evidence="1">ATP-binding protein</fullName>
    </submittedName>
</protein>
<proteinExistence type="predicted"/>
<dbReference type="EMBL" id="QICB01000001">
    <property type="protein sequence ID" value="RNL21662.1"/>
    <property type="molecule type" value="Genomic_DNA"/>
</dbReference>
<dbReference type="RefSeq" id="WP_123197502.1">
    <property type="nucleotide sequence ID" value="NZ_QICB01000001.1"/>
</dbReference>
<accession>A0A3N0AHY4</accession>
<keyword evidence="1" id="KW-0067">ATP-binding</keyword>
<dbReference type="Gene3D" id="3.30.565.10">
    <property type="entry name" value="Histidine kinase-like ATPase, C-terminal domain"/>
    <property type="match status" value="1"/>
</dbReference>
<name>A0A3N0AHY4_9ACTN</name>
<keyword evidence="1" id="KW-0547">Nucleotide-binding</keyword>
<gene>
    <name evidence="1" type="ORF">DMP07_02200</name>
</gene>
<evidence type="ECO:0000313" key="2">
    <source>
        <dbReference type="Proteomes" id="UP000267368"/>
    </source>
</evidence>
<comment type="caution">
    <text evidence="1">The sequence shown here is derived from an EMBL/GenBank/DDBJ whole genome shotgun (WGS) entry which is preliminary data.</text>
</comment>
<dbReference type="OrthoDB" id="5242013at2"/>
<dbReference type="AlphaFoldDB" id="A0A3N0AHY4"/>
<evidence type="ECO:0000313" key="1">
    <source>
        <dbReference type="EMBL" id="RNL21662.1"/>
    </source>
</evidence>
<dbReference type="InterPro" id="IPR036890">
    <property type="entry name" value="HATPase_C_sf"/>
</dbReference>
<dbReference type="Pfam" id="PF13589">
    <property type="entry name" value="HATPase_c_3"/>
    <property type="match status" value="1"/>
</dbReference>
<organism evidence="1 2">
    <name type="scientific">Slackia faecicanis</name>
    <dbReference type="NCBI Taxonomy" id="255723"/>
    <lineage>
        <taxon>Bacteria</taxon>
        <taxon>Bacillati</taxon>
        <taxon>Actinomycetota</taxon>
        <taxon>Coriobacteriia</taxon>
        <taxon>Eggerthellales</taxon>
        <taxon>Eggerthellaceae</taxon>
        <taxon>Slackia</taxon>
    </lineage>
</organism>
<dbReference type="Proteomes" id="UP000267368">
    <property type="component" value="Unassembled WGS sequence"/>
</dbReference>
<dbReference type="SUPFAM" id="SSF55874">
    <property type="entry name" value="ATPase domain of HSP90 chaperone/DNA topoisomerase II/histidine kinase"/>
    <property type="match status" value="1"/>
</dbReference>